<dbReference type="AlphaFoldDB" id="A0A5C5YVB9"/>
<evidence type="ECO:0000313" key="1">
    <source>
        <dbReference type="EMBL" id="TWT78780.1"/>
    </source>
</evidence>
<dbReference type="SUPFAM" id="SSF48695">
    <property type="entry name" value="Multiheme cytochromes"/>
    <property type="match status" value="1"/>
</dbReference>
<keyword evidence="2" id="KW-1185">Reference proteome</keyword>
<protein>
    <submittedName>
        <fullName evidence="1">Split-Soret cytochrome c</fullName>
    </submittedName>
</protein>
<name>A0A5C5YVB9_9BACT</name>
<comment type="caution">
    <text evidence="1">The sequence shown here is derived from an EMBL/GenBank/DDBJ whole genome shotgun (WGS) entry which is preliminary data.</text>
</comment>
<dbReference type="PROSITE" id="PS51257">
    <property type="entry name" value="PROKAR_LIPOPROTEIN"/>
    <property type="match status" value="1"/>
</dbReference>
<reference evidence="1 2" key="1">
    <citation type="submission" date="2019-02" db="EMBL/GenBank/DDBJ databases">
        <title>Deep-cultivation of Planctomycetes and their phenomic and genomic characterization uncovers novel biology.</title>
        <authorList>
            <person name="Wiegand S."/>
            <person name="Jogler M."/>
            <person name="Boedeker C."/>
            <person name="Pinto D."/>
            <person name="Vollmers J."/>
            <person name="Rivas-Marin E."/>
            <person name="Kohn T."/>
            <person name="Peeters S.H."/>
            <person name="Heuer A."/>
            <person name="Rast P."/>
            <person name="Oberbeckmann S."/>
            <person name="Bunk B."/>
            <person name="Jeske O."/>
            <person name="Meyerdierks A."/>
            <person name="Storesund J.E."/>
            <person name="Kallscheuer N."/>
            <person name="Luecker S."/>
            <person name="Lage O.M."/>
            <person name="Pohl T."/>
            <person name="Merkel B.J."/>
            <person name="Hornburger P."/>
            <person name="Mueller R.-W."/>
            <person name="Bruemmer F."/>
            <person name="Labrenz M."/>
            <person name="Spormann A.M."/>
            <person name="Op Den Camp H."/>
            <person name="Overmann J."/>
            <person name="Amann R."/>
            <person name="Jetten M.S.M."/>
            <person name="Mascher T."/>
            <person name="Medema M.H."/>
            <person name="Devos D.P."/>
            <person name="Kaster A.-K."/>
            <person name="Ovreas L."/>
            <person name="Rohde M."/>
            <person name="Galperin M.Y."/>
            <person name="Jogler C."/>
        </authorList>
    </citation>
    <scope>NUCLEOTIDE SEQUENCE [LARGE SCALE GENOMIC DNA]</scope>
    <source>
        <strain evidence="1 2">CA13</strain>
    </source>
</reference>
<organism evidence="1 2">
    <name type="scientific">Novipirellula herctigrandis</name>
    <dbReference type="NCBI Taxonomy" id="2527986"/>
    <lineage>
        <taxon>Bacteria</taxon>
        <taxon>Pseudomonadati</taxon>
        <taxon>Planctomycetota</taxon>
        <taxon>Planctomycetia</taxon>
        <taxon>Pirellulales</taxon>
        <taxon>Pirellulaceae</taxon>
        <taxon>Novipirellula</taxon>
    </lineage>
</organism>
<dbReference type="Pfam" id="PF09719">
    <property type="entry name" value="C_GCAxxG_C_C"/>
    <property type="match status" value="1"/>
</dbReference>
<dbReference type="EMBL" id="SJPJ01000001">
    <property type="protein sequence ID" value="TWT78780.1"/>
    <property type="molecule type" value="Genomic_DNA"/>
</dbReference>
<accession>A0A5C5YVB9</accession>
<gene>
    <name evidence="1" type="ORF">CA13_01770</name>
</gene>
<dbReference type="InterPro" id="IPR036280">
    <property type="entry name" value="Multihaem_cyt_sf"/>
</dbReference>
<dbReference type="RefSeq" id="WP_146393863.1">
    <property type="nucleotide sequence ID" value="NZ_SJPJ01000001.1"/>
</dbReference>
<evidence type="ECO:0000313" key="2">
    <source>
        <dbReference type="Proteomes" id="UP000315010"/>
    </source>
</evidence>
<sequence>MIQINRRKAFSSLGLIGGTALLTGCSETGMNIATAEFPSEPSWSYRRLDPADVAERTYRIYPEGGCMYGVVGGVIGTLANKVGEPFRSFPIDMMRFGDGGVGGCGSLCGVINGGSALIGMFHSEKPKEKREAMIAELVVWYETTPLPQYEPEKPAWADDTPSSVSGSVLCHLSTGRWCETTGCEAFSMEKKERCRRLAADGAGKIVELLNRDLDGERILGKLTPQVQSCIDCHGKEDMGNAMVKMNCGTCHQFDGEHP</sequence>
<proteinExistence type="predicted"/>
<dbReference type="InterPro" id="IPR010181">
    <property type="entry name" value="CGCAxxGCC_motif"/>
</dbReference>
<dbReference type="Proteomes" id="UP000315010">
    <property type="component" value="Unassembled WGS sequence"/>
</dbReference>
<dbReference type="OrthoDB" id="5430146at2"/>